<evidence type="ECO:0000313" key="1">
    <source>
        <dbReference type="EMBL" id="ODQ69987.1"/>
    </source>
</evidence>
<dbReference type="OrthoDB" id="5151590at2759"/>
<organism evidence="1 2">
    <name type="scientific">Lipomyces starkeyi NRRL Y-11557</name>
    <dbReference type="NCBI Taxonomy" id="675824"/>
    <lineage>
        <taxon>Eukaryota</taxon>
        <taxon>Fungi</taxon>
        <taxon>Dikarya</taxon>
        <taxon>Ascomycota</taxon>
        <taxon>Saccharomycotina</taxon>
        <taxon>Lipomycetes</taxon>
        <taxon>Lipomycetales</taxon>
        <taxon>Lipomycetaceae</taxon>
        <taxon>Lipomyces</taxon>
    </lineage>
</organism>
<accession>A0A1E3PYW7</accession>
<dbReference type="Proteomes" id="UP000094385">
    <property type="component" value="Unassembled WGS sequence"/>
</dbReference>
<proteinExistence type="predicted"/>
<dbReference type="Gene3D" id="3.30.420.10">
    <property type="entry name" value="Ribonuclease H-like superfamily/Ribonuclease H"/>
    <property type="match status" value="1"/>
</dbReference>
<gene>
    <name evidence="1" type="ORF">LIPSTDRAFT_172735</name>
</gene>
<evidence type="ECO:0000313" key="2">
    <source>
        <dbReference type="Proteomes" id="UP000094385"/>
    </source>
</evidence>
<dbReference type="EMBL" id="KV454301">
    <property type="protein sequence ID" value="ODQ69987.1"/>
    <property type="molecule type" value="Genomic_DNA"/>
</dbReference>
<protein>
    <submittedName>
        <fullName evidence="1">Uncharacterized protein</fullName>
    </submittedName>
</protein>
<name>A0A1E3PYW7_LIPST</name>
<dbReference type="AlphaFoldDB" id="A0A1E3PYW7"/>
<reference evidence="1 2" key="1">
    <citation type="journal article" date="2016" name="Proc. Natl. Acad. Sci. U.S.A.">
        <title>Comparative genomics of biotechnologically important yeasts.</title>
        <authorList>
            <person name="Riley R."/>
            <person name="Haridas S."/>
            <person name="Wolfe K.H."/>
            <person name="Lopes M.R."/>
            <person name="Hittinger C.T."/>
            <person name="Goeker M."/>
            <person name="Salamov A.A."/>
            <person name="Wisecaver J.H."/>
            <person name="Long T.M."/>
            <person name="Calvey C.H."/>
            <person name="Aerts A.L."/>
            <person name="Barry K.W."/>
            <person name="Choi C."/>
            <person name="Clum A."/>
            <person name="Coughlan A.Y."/>
            <person name="Deshpande S."/>
            <person name="Douglass A.P."/>
            <person name="Hanson S.J."/>
            <person name="Klenk H.-P."/>
            <person name="LaButti K.M."/>
            <person name="Lapidus A."/>
            <person name="Lindquist E.A."/>
            <person name="Lipzen A.M."/>
            <person name="Meier-Kolthoff J.P."/>
            <person name="Ohm R.A."/>
            <person name="Otillar R.P."/>
            <person name="Pangilinan J.L."/>
            <person name="Peng Y."/>
            <person name="Rokas A."/>
            <person name="Rosa C.A."/>
            <person name="Scheuner C."/>
            <person name="Sibirny A.A."/>
            <person name="Slot J.C."/>
            <person name="Stielow J.B."/>
            <person name="Sun H."/>
            <person name="Kurtzman C.P."/>
            <person name="Blackwell M."/>
            <person name="Grigoriev I.V."/>
            <person name="Jeffries T.W."/>
        </authorList>
    </citation>
    <scope>NUCLEOTIDE SEQUENCE [LARGE SCALE GENOMIC DNA]</scope>
    <source>
        <strain evidence="1 2">NRRL Y-11557</strain>
    </source>
</reference>
<keyword evidence="2" id="KW-1185">Reference proteome</keyword>
<dbReference type="GO" id="GO:0003676">
    <property type="term" value="F:nucleic acid binding"/>
    <property type="evidence" value="ECO:0007669"/>
    <property type="project" value="InterPro"/>
</dbReference>
<dbReference type="InterPro" id="IPR036397">
    <property type="entry name" value="RNaseH_sf"/>
</dbReference>
<sequence length="98" mass="10961">MSPDIMNGSGDTEAHQTSIEQSLRAAWNALPDSLLESLIESMPRRMEACLWSPVTISPRPGSARGRECELLLSSTFQYLLCSVHRVLLHDFSMARSRL</sequence>